<evidence type="ECO:0000313" key="1">
    <source>
        <dbReference type="EMBL" id="QJA69604.1"/>
    </source>
</evidence>
<sequence>MSNTTFGDTSQCECPKCGEIIHDLWDYALVEDAEIECPHCNASLLVGMSYSVSLEYISNT</sequence>
<dbReference type="EMBL" id="MT142981">
    <property type="protein sequence ID" value="QJA91359.1"/>
    <property type="molecule type" value="Genomic_DNA"/>
</dbReference>
<dbReference type="EMBL" id="MT141720">
    <property type="protein sequence ID" value="QJA69604.1"/>
    <property type="molecule type" value="Genomic_DNA"/>
</dbReference>
<accession>A0A6M3JHS0</accession>
<organism evidence="1">
    <name type="scientific">viral metagenome</name>
    <dbReference type="NCBI Taxonomy" id="1070528"/>
    <lineage>
        <taxon>unclassified sequences</taxon>
        <taxon>metagenomes</taxon>
        <taxon>organismal metagenomes</taxon>
    </lineage>
</organism>
<gene>
    <name evidence="1" type="ORF">MM415A04455_0007</name>
    <name evidence="2" type="ORF">MM415B03384_0015</name>
</gene>
<dbReference type="AlphaFoldDB" id="A0A6M3JHS0"/>
<evidence type="ECO:0000313" key="2">
    <source>
        <dbReference type="EMBL" id="QJA91359.1"/>
    </source>
</evidence>
<reference evidence="1" key="1">
    <citation type="submission" date="2020-03" db="EMBL/GenBank/DDBJ databases">
        <title>The deep terrestrial virosphere.</title>
        <authorList>
            <person name="Holmfeldt K."/>
            <person name="Nilsson E."/>
            <person name="Simone D."/>
            <person name="Lopez-Fernandez M."/>
            <person name="Wu X."/>
            <person name="de Brujin I."/>
            <person name="Lundin D."/>
            <person name="Andersson A."/>
            <person name="Bertilsson S."/>
            <person name="Dopson M."/>
        </authorList>
    </citation>
    <scope>NUCLEOTIDE SEQUENCE</scope>
    <source>
        <strain evidence="1">MM415A04455</strain>
        <strain evidence="2">MM415B03384</strain>
    </source>
</reference>
<dbReference type="Gene3D" id="2.20.28.160">
    <property type="match status" value="1"/>
</dbReference>
<name>A0A6M3JHS0_9ZZZZ</name>
<protein>
    <submittedName>
        <fullName evidence="1">Uncharacterized protein</fullName>
    </submittedName>
</protein>
<proteinExistence type="predicted"/>